<evidence type="ECO:0000256" key="5">
    <source>
        <dbReference type="ARBA" id="ARBA00022970"/>
    </source>
</evidence>
<dbReference type="EMBL" id="JAXIOK010000023">
    <property type="protein sequence ID" value="KAK4742122.1"/>
    <property type="molecule type" value="Genomic_DNA"/>
</dbReference>
<name>A0AAN7GT03_9MYRT</name>
<dbReference type="GO" id="GO:0016020">
    <property type="term" value="C:membrane"/>
    <property type="evidence" value="ECO:0007669"/>
    <property type="project" value="UniProtKB-SubCell"/>
</dbReference>
<protein>
    <submittedName>
        <fullName evidence="9">Uncharacterized protein</fullName>
    </submittedName>
</protein>
<organism evidence="9 10">
    <name type="scientific">Trapa incisa</name>
    <dbReference type="NCBI Taxonomy" id="236973"/>
    <lineage>
        <taxon>Eukaryota</taxon>
        <taxon>Viridiplantae</taxon>
        <taxon>Streptophyta</taxon>
        <taxon>Embryophyta</taxon>
        <taxon>Tracheophyta</taxon>
        <taxon>Spermatophyta</taxon>
        <taxon>Magnoliopsida</taxon>
        <taxon>eudicotyledons</taxon>
        <taxon>Gunneridae</taxon>
        <taxon>Pentapetalae</taxon>
        <taxon>rosids</taxon>
        <taxon>malvids</taxon>
        <taxon>Myrtales</taxon>
        <taxon>Lythraceae</taxon>
        <taxon>Trapa</taxon>
    </lineage>
</organism>
<accession>A0AAN7GT03</accession>
<comment type="similarity">
    <text evidence="2">Belongs to the GLUTAMINE DUMPER 1 (TC 9.B.60) family.</text>
</comment>
<keyword evidence="5" id="KW-0029">Amino-acid transport</keyword>
<dbReference type="PANTHER" id="PTHR33228:SF49">
    <property type="entry name" value="PROTEIN GLUTAMINE DUMPER 5"/>
    <property type="match status" value="1"/>
</dbReference>
<dbReference type="Proteomes" id="UP001345219">
    <property type="component" value="Chromosome 1"/>
</dbReference>
<evidence type="ECO:0000313" key="10">
    <source>
        <dbReference type="Proteomes" id="UP001345219"/>
    </source>
</evidence>
<keyword evidence="3" id="KW-0813">Transport</keyword>
<evidence type="ECO:0000256" key="4">
    <source>
        <dbReference type="ARBA" id="ARBA00022692"/>
    </source>
</evidence>
<evidence type="ECO:0000256" key="8">
    <source>
        <dbReference type="SAM" id="Phobius"/>
    </source>
</evidence>
<dbReference type="GO" id="GO:0006865">
    <property type="term" value="P:amino acid transport"/>
    <property type="evidence" value="ECO:0007669"/>
    <property type="project" value="UniProtKB-KW"/>
</dbReference>
<dbReference type="GO" id="GO:0080143">
    <property type="term" value="P:regulation of amino acid export"/>
    <property type="evidence" value="ECO:0007669"/>
    <property type="project" value="InterPro"/>
</dbReference>
<proteinExistence type="inferred from homology"/>
<sequence>MMATQNHSTARSASHLYWRSPVPYLFGGLGVLFILIAASLVILACSNRKRTAARRTEEAGEDVVKAILRPLDMEPRIVVIMAGDDKPSFLATPVLPDSAESTSSSQLPAASSYCYCDKV</sequence>
<keyword evidence="6 8" id="KW-1133">Transmembrane helix</keyword>
<feature type="transmembrane region" description="Helical" evidence="8">
    <location>
        <begin position="24"/>
        <end position="45"/>
    </location>
</feature>
<evidence type="ECO:0000256" key="7">
    <source>
        <dbReference type="ARBA" id="ARBA00023136"/>
    </source>
</evidence>
<comment type="caution">
    <text evidence="9">The sequence shown here is derived from an EMBL/GenBank/DDBJ whole genome shotgun (WGS) entry which is preliminary data.</text>
</comment>
<keyword evidence="10" id="KW-1185">Reference proteome</keyword>
<evidence type="ECO:0000256" key="1">
    <source>
        <dbReference type="ARBA" id="ARBA00004167"/>
    </source>
</evidence>
<evidence type="ECO:0000313" key="9">
    <source>
        <dbReference type="EMBL" id="KAK4742122.1"/>
    </source>
</evidence>
<evidence type="ECO:0000256" key="2">
    <source>
        <dbReference type="ARBA" id="ARBA00009977"/>
    </source>
</evidence>
<dbReference type="PANTHER" id="PTHR33228">
    <property type="entry name" value="PROTEIN GLUTAMINE DUMPER 4-RELATED"/>
    <property type="match status" value="1"/>
</dbReference>
<gene>
    <name evidence="9" type="ORF">SAY87_000123</name>
</gene>
<evidence type="ECO:0000256" key="3">
    <source>
        <dbReference type="ARBA" id="ARBA00022448"/>
    </source>
</evidence>
<reference evidence="9 10" key="1">
    <citation type="journal article" date="2023" name="Hortic Res">
        <title>Pangenome of water caltrop reveals structural variations and asymmetric subgenome divergence after allopolyploidization.</title>
        <authorList>
            <person name="Zhang X."/>
            <person name="Chen Y."/>
            <person name="Wang L."/>
            <person name="Yuan Y."/>
            <person name="Fang M."/>
            <person name="Shi L."/>
            <person name="Lu R."/>
            <person name="Comes H.P."/>
            <person name="Ma Y."/>
            <person name="Chen Y."/>
            <person name="Huang G."/>
            <person name="Zhou Y."/>
            <person name="Zheng Z."/>
            <person name="Qiu Y."/>
        </authorList>
    </citation>
    <scope>NUCLEOTIDE SEQUENCE [LARGE SCALE GENOMIC DNA]</scope>
    <source>
        <tissue evidence="9">Roots</tissue>
    </source>
</reference>
<comment type="subcellular location">
    <subcellularLocation>
        <location evidence="1">Membrane</location>
        <topology evidence="1">Single-pass membrane protein</topology>
    </subcellularLocation>
</comment>
<keyword evidence="4 8" id="KW-0812">Transmembrane</keyword>
<evidence type="ECO:0000256" key="6">
    <source>
        <dbReference type="ARBA" id="ARBA00022989"/>
    </source>
</evidence>
<dbReference type="InterPro" id="IPR040359">
    <property type="entry name" value="GDU"/>
</dbReference>
<dbReference type="AlphaFoldDB" id="A0AAN7GT03"/>
<keyword evidence="7 8" id="KW-0472">Membrane</keyword>